<protein>
    <submittedName>
        <fullName evidence="3">NAD-P-binding protein</fullName>
    </submittedName>
</protein>
<proteinExistence type="inferred from homology"/>
<dbReference type="PRINTS" id="PR00081">
    <property type="entry name" value="GDHRDH"/>
</dbReference>
<comment type="caution">
    <text evidence="3">The sequence shown here is derived from an EMBL/GenBank/DDBJ whole genome shotgun (WGS) entry which is preliminary data.</text>
</comment>
<dbReference type="AlphaFoldDB" id="A0A9P4I9C7"/>
<keyword evidence="2" id="KW-0560">Oxidoreductase</keyword>
<evidence type="ECO:0000313" key="4">
    <source>
        <dbReference type="Proteomes" id="UP000799772"/>
    </source>
</evidence>
<name>A0A9P4I9C7_9PEZI</name>
<dbReference type="Pfam" id="PF13561">
    <property type="entry name" value="adh_short_C2"/>
    <property type="match status" value="1"/>
</dbReference>
<evidence type="ECO:0000256" key="2">
    <source>
        <dbReference type="ARBA" id="ARBA00023002"/>
    </source>
</evidence>
<reference evidence="3" key="1">
    <citation type="journal article" date="2020" name="Stud. Mycol.">
        <title>101 Dothideomycetes genomes: a test case for predicting lifestyles and emergence of pathogens.</title>
        <authorList>
            <person name="Haridas S."/>
            <person name="Albert R."/>
            <person name="Binder M."/>
            <person name="Bloem J."/>
            <person name="Labutti K."/>
            <person name="Salamov A."/>
            <person name="Andreopoulos B."/>
            <person name="Baker S."/>
            <person name="Barry K."/>
            <person name="Bills G."/>
            <person name="Bluhm B."/>
            <person name="Cannon C."/>
            <person name="Castanera R."/>
            <person name="Culley D."/>
            <person name="Daum C."/>
            <person name="Ezra D."/>
            <person name="Gonzalez J."/>
            <person name="Henrissat B."/>
            <person name="Kuo A."/>
            <person name="Liang C."/>
            <person name="Lipzen A."/>
            <person name="Lutzoni F."/>
            <person name="Magnuson J."/>
            <person name="Mondo S."/>
            <person name="Nolan M."/>
            <person name="Ohm R."/>
            <person name="Pangilinan J."/>
            <person name="Park H.-J."/>
            <person name="Ramirez L."/>
            <person name="Alfaro M."/>
            <person name="Sun H."/>
            <person name="Tritt A."/>
            <person name="Yoshinaga Y."/>
            <person name="Zwiers L.-H."/>
            <person name="Turgeon B."/>
            <person name="Goodwin S."/>
            <person name="Spatafora J."/>
            <person name="Crous P."/>
            <person name="Grigoriev I."/>
        </authorList>
    </citation>
    <scope>NUCLEOTIDE SEQUENCE</scope>
    <source>
        <strain evidence="3">CBS 133067</strain>
    </source>
</reference>
<organism evidence="3 4">
    <name type="scientific">Rhizodiscina lignyota</name>
    <dbReference type="NCBI Taxonomy" id="1504668"/>
    <lineage>
        <taxon>Eukaryota</taxon>
        <taxon>Fungi</taxon>
        <taxon>Dikarya</taxon>
        <taxon>Ascomycota</taxon>
        <taxon>Pezizomycotina</taxon>
        <taxon>Dothideomycetes</taxon>
        <taxon>Pleosporomycetidae</taxon>
        <taxon>Aulographales</taxon>
        <taxon>Rhizodiscinaceae</taxon>
        <taxon>Rhizodiscina</taxon>
    </lineage>
</organism>
<comment type="similarity">
    <text evidence="1">Belongs to the short-chain dehydrogenases/reductases (SDR) family.</text>
</comment>
<dbReference type="GO" id="GO:0016491">
    <property type="term" value="F:oxidoreductase activity"/>
    <property type="evidence" value="ECO:0007669"/>
    <property type="project" value="UniProtKB-KW"/>
</dbReference>
<dbReference type="SUPFAM" id="SSF51735">
    <property type="entry name" value="NAD(P)-binding Rossmann-fold domains"/>
    <property type="match status" value="1"/>
</dbReference>
<dbReference type="Gene3D" id="3.40.50.720">
    <property type="entry name" value="NAD(P)-binding Rossmann-like Domain"/>
    <property type="match status" value="1"/>
</dbReference>
<sequence>MDVSLDLTDTHVLITGGAGLIGSSVVKAFQAAGARVSSLDIKYPREPRFVPSGLNAGSAGPGYVEHHVDITSEESVKTAFDFAADKLGPVSVCIALGALDFSVIEHHDSATTLSAEQFRRTLDVNVTGTFITAREWLRGLNNLPKTKKLKNPGLIIIGSESGVYGSKGNADYGTSKSAVQVGMLKSFAADAPRIWEGARVNAVAPGAVDTERFKEECREDPFQYYTDAQATVALCKPIPLERVAKTILFLASESFSGNIHGQLISVNSGKQGKLLYTEAEGRKRNPYLES</sequence>
<dbReference type="Proteomes" id="UP000799772">
    <property type="component" value="Unassembled WGS sequence"/>
</dbReference>
<dbReference type="InterPro" id="IPR036291">
    <property type="entry name" value="NAD(P)-bd_dom_sf"/>
</dbReference>
<dbReference type="PANTHER" id="PTHR24321">
    <property type="entry name" value="DEHYDROGENASES, SHORT CHAIN"/>
    <property type="match status" value="1"/>
</dbReference>
<accession>A0A9P4I9C7</accession>
<dbReference type="InterPro" id="IPR002347">
    <property type="entry name" value="SDR_fam"/>
</dbReference>
<dbReference type="OrthoDB" id="10253736at2759"/>
<dbReference type="EMBL" id="ML978130">
    <property type="protein sequence ID" value="KAF2095868.1"/>
    <property type="molecule type" value="Genomic_DNA"/>
</dbReference>
<gene>
    <name evidence="3" type="ORF">NA57DRAFT_58937</name>
</gene>
<dbReference type="CDD" id="cd05233">
    <property type="entry name" value="SDR_c"/>
    <property type="match status" value="1"/>
</dbReference>
<keyword evidence="4" id="KW-1185">Reference proteome</keyword>
<dbReference type="PANTHER" id="PTHR24321:SF8">
    <property type="entry name" value="ESTRADIOL 17-BETA-DEHYDROGENASE 8-RELATED"/>
    <property type="match status" value="1"/>
</dbReference>
<evidence type="ECO:0000256" key="1">
    <source>
        <dbReference type="ARBA" id="ARBA00006484"/>
    </source>
</evidence>
<evidence type="ECO:0000313" key="3">
    <source>
        <dbReference type="EMBL" id="KAF2095868.1"/>
    </source>
</evidence>